<dbReference type="AlphaFoldDB" id="A0A1H1XI39"/>
<dbReference type="GO" id="GO:0019284">
    <property type="term" value="P:L-methionine salvage from S-adenosylmethionine"/>
    <property type="evidence" value="ECO:0007669"/>
    <property type="project" value="TreeGrafter"/>
</dbReference>
<dbReference type="Proteomes" id="UP000243904">
    <property type="component" value="Chromosome I"/>
</dbReference>
<dbReference type="SUPFAM" id="SSF53167">
    <property type="entry name" value="Purine and uridine phosphorylases"/>
    <property type="match status" value="1"/>
</dbReference>
<dbReference type="GO" id="GO:0009116">
    <property type="term" value="P:nucleoside metabolic process"/>
    <property type="evidence" value="ECO:0007669"/>
    <property type="project" value="InterPro"/>
</dbReference>
<dbReference type="InterPro" id="IPR035994">
    <property type="entry name" value="Nucleoside_phosphorylase_sf"/>
</dbReference>
<proteinExistence type="predicted"/>
<dbReference type="Gene3D" id="3.40.50.1580">
    <property type="entry name" value="Nucleoside phosphorylase domain"/>
    <property type="match status" value="1"/>
</dbReference>
<dbReference type="PANTHER" id="PTHR46832">
    <property type="entry name" value="5'-METHYLTHIOADENOSINE/S-ADENOSYLHOMOCYSTEINE NUCLEOSIDASE"/>
    <property type="match status" value="1"/>
</dbReference>
<reference evidence="3" key="1">
    <citation type="submission" date="2016-10" db="EMBL/GenBank/DDBJ databases">
        <authorList>
            <person name="Varghese N."/>
            <person name="Submissions S."/>
        </authorList>
    </citation>
    <scope>NUCLEOTIDE SEQUENCE [LARGE SCALE GENOMIC DNA]</scope>
    <source>
        <strain evidence="3">GAS369</strain>
    </source>
</reference>
<protein>
    <submittedName>
        <fullName evidence="2">Nucleoside phosphorylase</fullName>
    </submittedName>
</protein>
<dbReference type="EMBL" id="LT629750">
    <property type="protein sequence ID" value="SDT08887.1"/>
    <property type="molecule type" value="Genomic_DNA"/>
</dbReference>
<name>A0A1H1XI39_9BRAD</name>
<dbReference type="GO" id="GO:0008930">
    <property type="term" value="F:methylthioadenosine nucleosidase activity"/>
    <property type="evidence" value="ECO:0007669"/>
    <property type="project" value="TreeGrafter"/>
</dbReference>
<gene>
    <name evidence="2" type="ORF">SAMN05444158_4337</name>
</gene>
<dbReference type="RefSeq" id="WP_146688739.1">
    <property type="nucleotide sequence ID" value="NZ_LT629750.1"/>
</dbReference>
<dbReference type="GO" id="GO:0008782">
    <property type="term" value="F:adenosylhomocysteine nucleosidase activity"/>
    <property type="evidence" value="ECO:0007669"/>
    <property type="project" value="TreeGrafter"/>
</dbReference>
<sequence>MQNNFSFFGSTYKALAAAVRSVLNASRVAYSAPVGLKGRARVGVITVIPEEFSAAQEVFDLRRNVPETPYFVQTDPTLGDWDVVLTQATDRTNVPLSGDIAAMIQDLRPQVLILLGVAGGLCDDKGKGRDGIDLGHVLIAEYVGYVEFLKITDKGTFHRHYAIDHPSLPLRRSVALPLSKEFDLTGALKLQQPDKVTPPRQIVPRIHIGPIVSGEKVMGDIHDPVQINLLKPFDNSLAVDMESIGIARQVCERRSSFWYNPRYAVIRGISDLVGPPENAEIRAAWKPFAAHAAAIVAQEFVRRLPRDPAPGVNL</sequence>
<organism evidence="2 3">
    <name type="scientific">Bradyrhizobium canariense</name>
    <dbReference type="NCBI Taxonomy" id="255045"/>
    <lineage>
        <taxon>Bacteria</taxon>
        <taxon>Pseudomonadati</taxon>
        <taxon>Pseudomonadota</taxon>
        <taxon>Alphaproteobacteria</taxon>
        <taxon>Hyphomicrobiales</taxon>
        <taxon>Nitrobacteraceae</taxon>
        <taxon>Bradyrhizobium</taxon>
    </lineage>
</organism>
<accession>A0A1H1XI39</accession>
<keyword evidence="3" id="KW-1185">Reference proteome</keyword>
<dbReference type="InterPro" id="IPR000845">
    <property type="entry name" value="Nucleoside_phosphorylase_d"/>
</dbReference>
<dbReference type="GO" id="GO:0005829">
    <property type="term" value="C:cytosol"/>
    <property type="evidence" value="ECO:0007669"/>
    <property type="project" value="TreeGrafter"/>
</dbReference>
<evidence type="ECO:0000313" key="3">
    <source>
        <dbReference type="Proteomes" id="UP000243904"/>
    </source>
</evidence>
<evidence type="ECO:0000313" key="2">
    <source>
        <dbReference type="EMBL" id="SDT08887.1"/>
    </source>
</evidence>
<evidence type="ECO:0000259" key="1">
    <source>
        <dbReference type="Pfam" id="PF01048"/>
    </source>
</evidence>
<feature type="domain" description="Nucleoside phosphorylase" evidence="1">
    <location>
        <begin position="42"/>
        <end position="296"/>
    </location>
</feature>
<dbReference type="Pfam" id="PF01048">
    <property type="entry name" value="PNP_UDP_1"/>
    <property type="match status" value="1"/>
</dbReference>
<dbReference type="PANTHER" id="PTHR46832:SF1">
    <property type="entry name" value="5'-METHYLTHIOADENOSINE_S-ADENOSYLHOMOCYSTEINE NUCLEOSIDASE"/>
    <property type="match status" value="1"/>
</dbReference>